<dbReference type="Pfam" id="PF02423">
    <property type="entry name" value="OCD_Mu_crystall"/>
    <property type="match status" value="1"/>
</dbReference>
<dbReference type="Gene3D" id="3.30.1780.10">
    <property type="entry name" value="ornithine cyclodeaminase, domain 1"/>
    <property type="match status" value="1"/>
</dbReference>
<sequence length="302" mass="32418">MKLYSAAETQRLLPFSALLDALERTVLDYAQGRLICPERVVTQAPGSSTLLMAMPCASPDLLVTKLLTICPANAGSERPIIQGQVTCADAGTGELLFGLDGPTVTMRRTAAISMLGIRIFRREPVRRVLLVGTGAQAVAHCDALAALYPGVTIFIRARSPEKARGFCLRHVTPECDLRPETGDEGRFDAVITVTSSREVIYDAAPHPDTLVIGVGAFRPDMIEVGPRIVRESSLYVDDPQGAPSEAGDLIQADVDWASVRSLADALKEPPSTDEPVFFKSVGCAAWDLAACRVVVEEKEDAV</sequence>
<dbReference type="NCBIfam" id="NF005603">
    <property type="entry name" value="PRK07340.1"/>
    <property type="match status" value="1"/>
</dbReference>
<dbReference type="PIRSF" id="PIRSF001439">
    <property type="entry name" value="CryM"/>
    <property type="match status" value="1"/>
</dbReference>
<dbReference type="SUPFAM" id="SSF51735">
    <property type="entry name" value="NAD(P)-binding Rossmann-fold domains"/>
    <property type="match status" value="1"/>
</dbReference>
<gene>
    <name evidence="1" type="ORF">GOB87_04270</name>
</gene>
<evidence type="ECO:0000313" key="1">
    <source>
        <dbReference type="EMBL" id="NHO53176.1"/>
    </source>
</evidence>
<dbReference type="Gene3D" id="3.40.50.720">
    <property type="entry name" value="NAD(P)-binding Rossmann-like Domain"/>
    <property type="match status" value="1"/>
</dbReference>
<dbReference type="AlphaFoldDB" id="A0A967B6W9"/>
<dbReference type="InterPro" id="IPR036291">
    <property type="entry name" value="NAD(P)-bd_dom_sf"/>
</dbReference>
<comment type="caution">
    <text evidence="1">The sequence shown here is derived from an EMBL/GenBank/DDBJ whole genome shotgun (WGS) entry which is preliminary data.</text>
</comment>
<dbReference type="EMBL" id="WOTH01000005">
    <property type="protein sequence ID" value="NHO53176.1"/>
    <property type="molecule type" value="Genomic_DNA"/>
</dbReference>
<protein>
    <submittedName>
        <fullName evidence="1">Delta(1)-pyrroline-2-carboxylate reductase family protein</fullName>
    </submittedName>
</protein>
<evidence type="ECO:0000313" key="2">
    <source>
        <dbReference type="Proteomes" id="UP000597459"/>
    </source>
</evidence>
<accession>A0A967B6W9</accession>
<dbReference type="InterPro" id="IPR003462">
    <property type="entry name" value="ODC_Mu_crystall"/>
</dbReference>
<dbReference type="PANTHER" id="PTHR13812:SF19">
    <property type="entry name" value="KETIMINE REDUCTASE MU-CRYSTALLIN"/>
    <property type="match status" value="1"/>
</dbReference>
<proteinExistence type="predicted"/>
<dbReference type="RefSeq" id="WP_166313309.1">
    <property type="nucleotide sequence ID" value="NZ_WOTH01000005.1"/>
</dbReference>
<dbReference type="Proteomes" id="UP000597459">
    <property type="component" value="Unassembled WGS sequence"/>
</dbReference>
<dbReference type="InterPro" id="IPR023401">
    <property type="entry name" value="ODC_N"/>
</dbReference>
<dbReference type="PANTHER" id="PTHR13812">
    <property type="entry name" value="KETIMINE REDUCTASE MU-CRYSTALLIN"/>
    <property type="match status" value="1"/>
</dbReference>
<dbReference type="GO" id="GO:0005737">
    <property type="term" value="C:cytoplasm"/>
    <property type="evidence" value="ECO:0007669"/>
    <property type="project" value="TreeGrafter"/>
</dbReference>
<reference evidence="1" key="1">
    <citation type="submission" date="2019-11" db="EMBL/GenBank/DDBJ databases">
        <title>Description of new Acetobacter species.</title>
        <authorList>
            <person name="Cleenwerck I."/>
            <person name="Sombolestani A.S."/>
        </authorList>
    </citation>
    <scope>NUCLEOTIDE SEQUENCE</scope>
    <source>
        <strain evidence="1">LMG 1626</strain>
    </source>
</reference>
<keyword evidence="2" id="KW-1185">Reference proteome</keyword>
<organism evidence="1 2">
    <name type="scientific">Acetobacter estunensis</name>
    <dbReference type="NCBI Taxonomy" id="104097"/>
    <lineage>
        <taxon>Bacteria</taxon>
        <taxon>Pseudomonadati</taxon>
        <taxon>Pseudomonadota</taxon>
        <taxon>Alphaproteobacteria</taxon>
        <taxon>Acetobacterales</taxon>
        <taxon>Acetobacteraceae</taxon>
        <taxon>Acetobacter</taxon>
    </lineage>
</organism>
<name>A0A967B6W9_9PROT</name>